<protein>
    <submittedName>
        <fullName evidence="1">27069_t:CDS:1</fullName>
    </submittedName>
</protein>
<reference evidence="1 2" key="1">
    <citation type="submission" date="2021-06" db="EMBL/GenBank/DDBJ databases">
        <authorList>
            <person name="Kallberg Y."/>
            <person name="Tangrot J."/>
            <person name="Rosling A."/>
        </authorList>
    </citation>
    <scope>NUCLEOTIDE SEQUENCE [LARGE SCALE GENOMIC DNA]</scope>
    <source>
        <strain evidence="1 2">120-4 pot B 10/14</strain>
    </source>
</reference>
<keyword evidence="2" id="KW-1185">Reference proteome</keyword>
<sequence length="128" mass="14937">MYRDNGTENPGYLALDRNNNIASDIIALNLLAYERCPVCRSPRVSNIWCYKCDSELLKSFNLMRPTRSYIRMDKQYDLKEITLIDSRDVYKAKCNLGAIECFEKEQQTVIECMNLIPKKCLVFEDSPH</sequence>
<evidence type="ECO:0000313" key="2">
    <source>
        <dbReference type="Proteomes" id="UP000789901"/>
    </source>
</evidence>
<name>A0ABN7UTC2_GIGMA</name>
<gene>
    <name evidence="1" type="ORF">GMARGA_LOCUS10150</name>
</gene>
<dbReference type="Proteomes" id="UP000789901">
    <property type="component" value="Unassembled WGS sequence"/>
</dbReference>
<accession>A0ABN7UTC2</accession>
<comment type="caution">
    <text evidence="1">The sequence shown here is derived from an EMBL/GenBank/DDBJ whole genome shotgun (WGS) entry which is preliminary data.</text>
</comment>
<evidence type="ECO:0000313" key="1">
    <source>
        <dbReference type="EMBL" id="CAG8666011.1"/>
    </source>
</evidence>
<proteinExistence type="predicted"/>
<dbReference type="EMBL" id="CAJVQB010005616">
    <property type="protein sequence ID" value="CAG8666011.1"/>
    <property type="molecule type" value="Genomic_DNA"/>
</dbReference>
<feature type="non-terminal residue" evidence="1">
    <location>
        <position position="128"/>
    </location>
</feature>
<organism evidence="1 2">
    <name type="scientific">Gigaspora margarita</name>
    <dbReference type="NCBI Taxonomy" id="4874"/>
    <lineage>
        <taxon>Eukaryota</taxon>
        <taxon>Fungi</taxon>
        <taxon>Fungi incertae sedis</taxon>
        <taxon>Mucoromycota</taxon>
        <taxon>Glomeromycotina</taxon>
        <taxon>Glomeromycetes</taxon>
        <taxon>Diversisporales</taxon>
        <taxon>Gigasporaceae</taxon>
        <taxon>Gigaspora</taxon>
    </lineage>
</organism>